<dbReference type="Proteomes" id="UP001219525">
    <property type="component" value="Unassembled WGS sequence"/>
</dbReference>
<name>A0AAD6V7R3_9AGAR</name>
<sequence length="60" mass="6883">VYPDLTLPNEIVPRIFVDCLPSHGRVRPSCGTAPLMFTRICRHWRNIALATYKLWSSVLT</sequence>
<gene>
    <name evidence="1" type="ORF">GGX14DRAFT_368345</name>
</gene>
<protein>
    <recommendedName>
        <fullName evidence="3">F-box domain-containing protein</fullName>
    </recommendedName>
</protein>
<proteinExistence type="predicted"/>
<evidence type="ECO:0000313" key="1">
    <source>
        <dbReference type="EMBL" id="KAJ7205001.1"/>
    </source>
</evidence>
<evidence type="ECO:0000313" key="2">
    <source>
        <dbReference type="Proteomes" id="UP001219525"/>
    </source>
</evidence>
<keyword evidence="2" id="KW-1185">Reference proteome</keyword>
<organism evidence="1 2">
    <name type="scientific">Mycena pura</name>
    <dbReference type="NCBI Taxonomy" id="153505"/>
    <lineage>
        <taxon>Eukaryota</taxon>
        <taxon>Fungi</taxon>
        <taxon>Dikarya</taxon>
        <taxon>Basidiomycota</taxon>
        <taxon>Agaricomycotina</taxon>
        <taxon>Agaricomycetes</taxon>
        <taxon>Agaricomycetidae</taxon>
        <taxon>Agaricales</taxon>
        <taxon>Marasmiineae</taxon>
        <taxon>Mycenaceae</taxon>
        <taxon>Mycena</taxon>
    </lineage>
</organism>
<comment type="caution">
    <text evidence="1">The sequence shown here is derived from an EMBL/GenBank/DDBJ whole genome shotgun (WGS) entry which is preliminary data.</text>
</comment>
<evidence type="ECO:0008006" key="3">
    <source>
        <dbReference type="Google" id="ProtNLM"/>
    </source>
</evidence>
<dbReference type="AlphaFoldDB" id="A0AAD6V7R3"/>
<feature type="non-terminal residue" evidence="1">
    <location>
        <position position="1"/>
    </location>
</feature>
<reference evidence="1" key="1">
    <citation type="submission" date="2023-03" db="EMBL/GenBank/DDBJ databases">
        <title>Massive genome expansion in bonnet fungi (Mycena s.s.) driven by repeated elements and novel gene families across ecological guilds.</title>
        <authorList>
            <consortium name="Lawrence Berkeley National Laboratory"/>
            <person name="Harder C.B."/>
            <person name="Miyauchi S."/>
            <person name="Viragh M."/>
            <person name="Kuo A."/>
            <person name="Thoen E."/>
            <person name="Andreopoulos B."/>
            <person name="Lu D."/>
            <person name="Skrede I."/>
            <person name="Drula E."/>
            <person name="Henrissat B."/>
            <person name="Morin E."/>
            <person name="Kohler A."/>
            <person name="Barry K."/>
            <person name="LaButti K."/>
            <person name="Morin E."/>
            <person name="Salamov A."/>
            <person name="Lipzen A."/>
            <person name="Mereny Z."/>
            <person name="Hegedus B."/>
            <person name="Baldrian P."/>
            <person name="Stursova M."/>
            <person name="Weitz H."/>
            <person name="Taylor A."/>
            <person name="Grigoriev I.V."/>
            <person name="Nagy L.G."/>
            <person name="Martin F."/>
            <person name="Kauserud H."/>
        </authorList>
    </citation>
    <scope>NUCLEOTIDE SEQUENCE</scope>
    <source>
        <strain evidence="1">9144</strain>
    </source>
</reference>
<accession>A0AAD6V7R3</accession>
<dbReference type="EMBL" id="JARJCW010000045">
    <property type="protein sequence ID" value="KAJ7205001.1"/>
    <property type="molecule type" value="Genomic_DNA"/>
</dbReference>